<feature type="coiled-coil region" evidence="1">
    <location>
        <begin position="14"/>
        <end position="44"/>
    </location>
</feature>
<feature type="compositionally biased region" description="Polar residues" evidence="2">
    <location>
        <begin position="394"/>
        <end position="404"/>
    </location>
</feature>
<dbReference type="AlphaFoldDB" id="A0AAN6IGL5"/>
<feature type="region of interest" description="Disordered" evidence="2">
    <location>
        <begin position="488"/>
        <end position="515"/>
    </location>
</feature>
<organism evidence="3 4">
    <name type="scientific">Exophiala viscosa</name>
    <dbReference type="NCBI Taxonomy" id="2486360"/>
    <lineage>
        <taxon>Eukaryota</taxon>
        <taxon>Fungi</taxon>
        <taxon>Dikarya</taxon>
        <taxon>Ascomycota</taxon>
        <taxon>Pezizomycotina</taxon>
        <taxon>Eurotiomycetes</taxon>
        <taxon>Chaetothyriomycetidae</taxon>
        <taxon>Chaetothyriales</taxon>
        <taxon>Herpotrichiellaceae</taxon>
        <taxon>Exophiala</taxon>
    </lineage>
</organism>
<dbReference type="Proteomes" id="UP001203852">
    <property type="component" value="Unassembled WGS sequence"/>
</dbReference>
<feature type="region of interest" description="Disordered" evidence="2">
    <location>
        <begin position="193"/>
        <end position="212"/>
    </location>
</feature>
<dbReference type="EMBL" id="MU404351">
    <property type="protein sequence ID" value="KAI1616300.1"/>
    <property type="molecule type" value="Genomic_DNA"/>
</dbReference>
<keyword evidence="1" id="KW-0175">Coiled coil</keyword>
<feature type="compositionally biased region" description="Polar residues" evidence="2">
    <location>
        <begin position="414"/>
        <end position="427"/>
    </location>
</feature>
<feature type="region of interest" description="Disordered" evidence="2">
    <location>
        <begin position="346"/>
        <end position="442"/>
    </location>
</feature>
<feature type="compositionally biased region" description="Polar residues" evidence="2">
    <location>
        <begin position="350"/>
        <end position="367"/>
    </location>
</feature>
<evidence type="ECO:0000256" key="1">
    <source>
        <dbReference type="SAM" id="Coils"/>
    </source>
</evidence>
<feature type="region of interest" description="Disordered" evidence="2">
    <location>
        <begin position="228"/>
        <end position="280"/>
    </location>
</feature>
<evidence type="ECO:0000313" key="4">
    <source>
        <dbReference type="Proteomes" id="UP001203852"/>
    </source>
</evidence>
<feature type="compositionally biased region" description="Polar residues" evidence="2">
    <location>
        <begin position="82"/>
        <end position="97"/>
    </location>
</feature>
<sequence>MAWDKLTKWIIGRGLAEKSDKKKLEREYKEVEEALKLIREVANEPILPLPSQPPSACSSPIPDHRKPRTALVYSPEKPACARSTSSPAIPSLVTHNSPPDLSSDADYSDLKKTFSCDGAWTFKDQPVVPMPEMIGFGRYRRSINAPTDWQLERAVRSLHDMKGIIIDHLGDCPPLGMGDDVWRDYKAQHSRASSFASSHSSHSHTTATEYLDKSTGTKVSRGFCASTSSSAASSCRDGRSETRRDSNMSTTSMTSLNTEGDVKLRRRSGRMSPFSRHASTTSISPLAVISELQENASKAPRKVQKPCAFDEDGNNESAVASDDDDELQWGDMLELDGDSAAGNLAKGLAQRSSTSKSKSNARPNLTRQRTRSPERPRSRGSTTKRAVLDRSKTIRTTAHANNVRFQGPRKLSDNQKPLSSNPTSQTTSEHKKQGNKHCQSADQEDPAIATLPKILAGAALTPVAEIDSTRESAQYVVDVVSKVERLPRKQQERATSGHFSSKPQSPLKTRKARSTTVCRIVSASCGNVSESTTSSRTITG</sequence>
<feature type="compositionally biased region" description="Low complexity" evidence="2">
    <location>
        <begin position="247"/>
        <end position="258"/>
    </location>
</feature>
<keyword evidence="4" id="KW-1185">Reference proteome</keyword>
<feature type="compositionally biased region" description="Polar residues" evidence="2">
    <location>
        <begin position="493"/>
        <end position="507"/>
    </location>
</feature>
<protein>
    <submittedName>
        <fullName evidence="3">Uncharacterized protein</fullName>
    </submittedName>
</protein>
<evidence type="ECO:0000256" key="2">
    <source>
        <dbReference type="SAM" id="MobiDB-lite"/>
    </source>
</evidence>
<proteinExistence type="predicted"/>
<feature type="region of interest" description="Disordered" evidence="2">
    <location>
        <begin position="77"/>
        <end position="97"/>
    </location>
</feature>
<feature type="compositionally biased region" description="Low complexity" evidence="2">
    <location>
        <begin position="193"/>
        <end position="208"/>
    </location>
</feature>
<reference evidence="3" key="1">
    <citation type="journal article" date="2022" name="bioRxiv">
        <title>Deciphering the potential niche of two novel black yeast fungi from a biological soil crust based on their genomes, phenotypes, and melanin regulation.</title>
        <authorList>
            <consortium name="DOE Joint Genome Institute"/>
            <person name="Carr E.C."/>
            <person name="Barton Q."/>
            <person name="Grambo S."/>
            <person name="Sullivan M."/>
            <person name="Renfro C.M."/>
            <person name="Kuo A."/>
            <person name="Pangilinan J."/>
            <person name="Lipzen A."/>
            <person name="Keymanesh K."/>
            <person name="Savage E."/>
            <person name="Barry K."/>
            <person name="Grigoriev I.V."/>
            <person name="Riekhof W.R."/>
            <person name="Harris S.S."/>
        </authorList>
    </citation>
    <scope>NUCLEOTIDE SEQUENCE</scope>
    <source>
        <strain evidence="3">JF 03-4F</strain>
    </source>
</reference>
<evidence type="ECO:0000313" key="3">
    <source>
        <dbReference type="EMBL" id="KAI1616300.1"/>
    </source>
</evidence>
<feature type="compositionally biased region" description="Basic and acidic residues" evidence="2">
    <location>
        <begin position="236"/>
        <end position="246"/>
    </location>
</feature>
<feature type="region of interest" description="Disordered" evidence="2">
    <location>
        <begin position="48"/>
        <end position="67"/>
    </location>
</feature>
<feature type="region of interest" description="Disordered" evidence="2">
    <location>
        <begin position="297"/>
        <end position="325"/>
    </location>
</feature>
<name>A0AAN6IGL5_9EURO</name>
<gene>
    <name evidence="3" type="ORF">EDD36DRAFT_131819</name>
</gene>
<comment type="caution">
    <text evidence="3">The sequence shown here is derived from an EMBL/GenBank/DDBJ whole genome shotgun (WGS) entry which is preliminary data.</text>
</comment>
<accession>A0AAN6IGL5</accession>